<keyword evidence="2 3" id="KW-0378">Hydrolase</keyword>
<dbReference type="Proteomes" id="UP000799438">
    <property type="component" value="Unassembled WGS sequence"/>
</dbReference>
<keyword evidence="6" id="KW-1185">Reference proteome</keyword>
<dbReference type="RefSeq" id="XP_033396144.1">
    <property type="nucleotide sequence ID" value="XM_033545228.1"/>
</dbReference>
<dbReference type="GO" id="GO:0052689">
    <property type="term" value="F:carboxylic ester hydrolase activity"/>
    <property type="evidence" value="ECO:0007669"/>
    <property type="project" value="TreeGrafter"/>
</dbReference>
<reference evidence="5" key="1">
    <citation type="journal article" date="2020" name="Stud. Mycol.">
        <title>101 Dothideomycetes genomes: a test case for predicting lifestyles and emergence of pathogens.</title>
        <authorList>
            <person name="Haridas S."/>
            <person name="Albert R."/>
            <person name="Binder M."/>
            <person name="Bloem J."/>
            <person name="Labutti K."/>
            <person name="Salamov A."/>
            <person name="Andreopoulos B."/>
            <person name="Baker S."/>
            <person name="Barry K."/>
            <person name="Bills G."/>
            <person name="Bluhm B."/>
            <person name="Cannon C."/>
            <person name="Castanera R."/>
            <person name="Culley D."/>
            <person name="Daum C."/>
            <person name="Ezra D."/>
            <person name="Gonzalez J."/>
            <person name="Henrissat B."/>
            <person name="Kuo A."/>
            <person name="Liang C."/>
            <person name="Lipzen A."/>
            <person name="Lutzoni F."/>
            <person name="Magnuson J."/>
            <person name="Mondo S."/>
            <person name="Nolan M."/>
            <person name="Ohm R."/>
            <person name="Pangilinan J."/>
            <person name="Park H.-J."/>
            <person name="Ramirez L."/>
            <person name="Alfaro M."/>
            <person name="Sun H."/>
            <person name="Tritt A."/>
            <person name="Yoshinaga Y."/>
            <person name="Zwiers L.-H."/>
            <person name="Turgeon B."/>
            <person name="Goodwin S."/>
            <person name="Spatafora J."/>
            <person name="Crous P."/>
            <person name="Grigoriev I."/>
        </authorList>
    </citation>
    <scope>NUCLEOTIDE SEQUENCE</scope>
    <source>
        <strain evidence="5">CBS 121167</strain>
    </source>
</reference>
<accession>A0A6A6BD73</accession>
<keyword evidence="3" id="KW-0732">Signal</keyword>
<dbReference type="InterPro" id="IPR019826">
    <property type="entry name" value="Carboxylesterase_B_AS"/>
</dbReference>
<dbReference type="Pfam" id="PF00135">
    <property type="entry name" value="COesterase"/>
    <property type="match status" value="2"/>
</dbReference>
<dbReference type="InterPro" id="IPR050654">
    <property type="entry name" value="AChE-related_enzymes"/>
</dbReference>
<feature type="chain" id="PRO_5025710809" description="Carboxylic ester hydrolase" evidence="3">
    <location>
        <begin position="22"/>
        <end position="499"/>
    </location>
</feature>
<sequence>MKTPIFSILVFACPLVANVFTVKTSNGPIIGHLATNRSDVIEYLGIPYAQPPVGPLRFAAPKKYASNGTVYVASSFVHYPDQTSQKNRIFAKFIGSPDHVQSEDCLTLNVWSKATNKTSKPVLVFIHGGRWVTGETNTKFYNGQYLANAEDVVVVTLNYRTNIFGFPGAPGIEKNLGMLDQRLAVEWARDNIAAFGGDPRKIVLFGQSAGGAAVDFWSYAYIEDPILSGIISHSGNALSFVVNSEDFAESNWYTVAKDVGCGSSGDVMDCMKSVDFATIEAAAAKVPSIGPQARQQPPFQPTIDDKLVLTANEYATRSSTGKFAKIPYMAGDTDWEAGFYRVTAYARGSVLSDDEWAEFGLEDFTCPDAFKASNRVQNGVPMWVFRYMADWDNLRLYPNSSAYHGSDLEMVFGGSADVSGIPDTKEETEMQALMMKAWATFAANPTSGLTTELMWPQYDRKANSLIRLGYNNTPTAEFISPTVYDSGCAGLNLSYWNLG</sequence>
<dbReference type="EC" id="3.1.1.-" evidence="3"/>
<feature type="domain" description="Carboxylesterase type B" evidence="4">
    <location>
        <begin position="364"/>
        <end position="476"/>
    </location>
</feature>
<dbReference type="InterPro" id="IPR029058">
    <property type="entry name" value="AB_hydrolase_fold"/>
</dbReference>
<evidence type="ECO:0000256" key="2">
    <source>
        <dbReference type="ARBA" id="ARBA00022801"/>
    </source>
</evidence>
<name>A0A6A6BD73_9PEZI</name>
<dbReference type="GeneID" id="54302727"/>
<dbReference type="InterPro" id="IPR002018">
    <property type="entry name" value="CarbesteraseB"/>
</dbReference>
<organism evidence="5 6">
    <name type="scientific">Aplosporella prunicola CBS 121167</name>
    <dbReference type="NCBI Taxonomy" id="1176127"/>
    <lineage>
        <taxon>Eukaryota</taxon>
        <taxon>Fungi</taxon>
        <taxon>Dikarya</taxon>
        <taxon>Ascomycota</taxon>
        <taxon>Pezizomycotina</taxon>
        <taxon>Dothideomycetes</taxon>
        <taxon>Dothideomycetes incertae sedis</taxon>
        <taxon>Botryosphaeriales</taxon>
        <taxon>Aplosporellaceae</taxon>
        <taxon>Aplosporella</taxon>
    </lineage>
</organism>
<dbReference type="AlphaFoldDB" id="A0A6A6BD73"/>
<evidence type="ECO:0000259" key="4">
    <source>
        <dbReference type="Pfam" id="PF00135"/>
    </source>
</evidence>
<dbReference type="EMBL" id="ML995490">
    <property type="protein sequence ID" value="KAF2140431.1"/>
    <property type="molecule type" value="Genomic_DNA"/>
</dbReference>
<proteinExistence type="inferred from homology"/>
<feature type="domain" description="Carboxylesterase type B" evidence="4">
    <location>
        <begin position="21"/>
        <end position="345"/>
    </location>
</feature>
<evidence type="ECO:0000256" key="3">
    <source>
        <dbReference type="RuleBase" id="RU361235"/>
    </source>
</evidence>
<dbReference type="Gene3D" id="3.40.50.1820">
    <property type="entry name" value="alpha/beta hydrolase"/>
    <property type="match status" value="2"/>
</dbReference>
<gene>
    <name evidence="5" type="ORF">K452DRAFT_335591</name>
</gene>
<dbReference type="OrthoDB" id="408631at2759"/>
<dbReference type="PROSITE" id="PS00122">
    <property type="entry name" value="CARBOXYLESTERASE_B_1"/>
    <property type="match status" value="1"/>
</dbReference>
<evidence type="ECO:0000313" key="6">
    <source>
        <dbReference type="Proteomes" id="UP000799438"/>
    </source>
</evidence>
<protein>
    <recommendedName>
        <fullName evidence="3">Carboxylic ester hydrolase</fullName>
        <ecNumber evidence="3">3.1.1.-</ecNumber>
    </recommendedName>
</protein>
<comment type="similarity">
    <text evidence="1 3">Belongs to the type-B carboxylesterase/lipase family.</text>
</comment>
<dbReference type="PANTHER" id="PTHR43918:SF4">
    <property type="entry name" value="CARBOXYLIC ESTER HYDROLASE"/>
    <property type="match status" value="1"/>
</dbReference>
<evidence type="ECO:0000256" key="1">
    <source>
        <dbReference type="ARBA" id="ARBA00005964"/>
    </source>
</evidence>
<evidence type="ECO:0000313" key="5">
    <source>
        <dbReference type="EMBL" id="KAF2140431.1"/>
    </source>
</evidence>
<feature type="signal peptide" evidence="3">
    <location>
        <begin position="1"/>
        <end position="21"/>
    </location>
</feature>
<dbReference type="PANTHER" id="PTHR43918">
    <property type="entry name" value="ACETYLCHOLINESTERASE"/>
    <property type="match status" value="1"/>
</dbReference>
<dbReference type="SUPFAM" id="SSF53474">
    <property type="entry name" value="alpha/beta-Hydrolases"/>
    <property type="match status" value="1"/>
</dbReference>